<feature type="signal peptide" evidence="1">
    <location>
        <begin position="1"/>
        <end position="23"/>
    </location>
</feature>
<evidence type="ECO:0000313" key="2">
    <source>
        <dbReference type="EMBL" id="ADU14616.1"/>
    </source>
</evidence>
<evidence type="ECO:0008006" key="4">
    <source>
        <dbReference type="Google" id="ProtNLM"/>
    </source>
</evidence>
<evidence type="ECO:0000256" key="1">
    <source>
        <dbReference type="SAM" id="SignalP"/>
    </source>
</evidence>
<dbReference type="KEGG" id="aex:Astex_2980"/>
<keyword evidence="1" id="KW-0732">Signal</keyword>
<protein>
    <recommendedName>
        <fullName evidence="4">Lipoprotein</fullName>
    </recommendedName>
</protein>
<dbReference type="Proteomes" id="UP000001492">
    <property type="component" value="Chromosome 2"/>
</dbReference>
<dbReference type="HOGENOM" id="CLU_3179648_0_0_5"/>
<dbReference type="PROSITE" id="PS51257">
    <property type="entry name" value="PROKAR_LIPOPROTEIN"/>
    <property type="match status" value="1"/>
</dbReference>
<accession>E8RSZ5</accession>
<dbReference type="STRING" id="573065.Astex_2980"/>
<dbReference type="EMBL" id="CP002396">
    <property type="protein sequence ID" value="ADU14616.1"/>
    <property type="molecule type" value="Genomic_DNA"/>
</dbReference>
<keyword evidence="3" id="KW-1185">Reference proteome</keyword>
<sequence>MKLTLKHLAVAALAVTLSGCLMYLEGKADDSQALQPKSALTLKTRG</sequence>
<organism evidence="2 3">
    <name type="scientific">Asticcacaulis excentricus (strain ATCC 15261 / DSM 4724 / KCTC 12464 / NCIMB 9791 / VKM B-1370 / CB 48)</name>
    <dbReference type="NCBI Taxonomy" id="573065"/>
    <lineage>
        <taxon>Bacteria</taxon>
        <taxon>Pseudomonadati</taxon>
        <taxon>Pseudomonadota</taxon>
        <taxon>Alphaproteobacteria</taxon>
        <taxon>Caulobacterales</taxon>
        <taxon>Caulobacteraceae</taxon>
        <taxon>Asticcacaulis</taxon>
    </lineage>
</organism>
<reference evidence="3" key="1">
    <citation type="submission" date="2010-12" db="EMBL/GenBank/DDBJ databases">
        <title>Complete sequence of chromosome 2 of Asticcacaulis excentricus CB 48.</title>
        <authorList>
            <consortium name="US DOE Joint Genome Institute"/>
            <person name="Lucas S."/>
            <person name="Copeland A."/>
            <person name="Lapidus A."/>
            <person name="Cheng J.-F."/>
            <person name="Bruce D."/>
            <person name="Goodwin L."/>
            <person name="Pitluck S."/>
            <person name="Teshima H."/>
            <person name="Davenport K."/>
            <person name="Detter J.C."/>
            <person name="Han C."/>
            <person name="Tapia R."/>
            <person name="Land M."/>
            <person name="Hauser L."/>
            <person name="Jeffries C."/>
            <person name="Kyrpides N."/>
            <person name="Ivanova N."/>
            <person name="Ovchinnikova G."/>
            <person name="Brun Y.V."/>
            <person name="Woyke T."/>
        </authorList>
    </citation>
    <scope>NUCLEOTIDE SEQUENCE [LARGE SCALE GENOMIC DNA]</scope>
    <source>
        <strain evidence="3">ATCC 15261 / DSM 4724 / KCTC 12464 / NCIMB 9791 / VKM B-1370 / CB 48</strain>
    </source>
</reference>
<gene>
    <name evidence="2" type="ordered locus">Astex_2980</name>
</gene>
<proteinExistence type="predicted"/>
<evidence type="ECO:0000313" key="3">
    <source>
        <dbReference type="Proteomes" id="UP000001492"/>
    </source>
</evidence>
<dbReference type="RefSeq" id="WP_013480440.1">
    <property type="nucleotide sequence ID" value="NC_014817.1"/>
</dbReference>
<feature type="chain" id="PRO_5003226995" description="Lipoprotein" evidence="1">
    <location>
        <begin position="24"/>
        <end position="46"/>
    </location>
</feature>
<name>E8RSZ5_ASTEC</name>
<dbReference type="AlphaFoldDB" id="E8RSZ5"/>